<gene>
    <name evidence="1" type="ORF">MKY91_10635</name>
</gene>
<evidence type="ECO:0008006" key="3">
    <source>
        <dbReference type="Google" id="ProtNLM"/>
    </source>
</evidence>
<accession>A0ABU9VL23</accession>
<proteinExistence type="predicted"/>
<comment type="caution">
    <text evidence="1">The sequence shown here is derived from an EMBL/GenBank/DDBJ whole genome shotgun (WGS) entry which is preliminary data.</text>
</comment>
<dbReference type="RefSeq" id="WP_343130499.1">
    <property type="nucleotide sequence ID" value="NZ_JBCITK010000001.1"/>
</dbReference>
<organism evidence="1 2">
    <name type="scientific">Alkalicoccobacillus gibsonii</name>
    <dbReference type="NCBI Taxonomy" id="79881"/>
    <lineage>
        <taxon>Bacteria</taxon>
        <taxon>Bacillati</taxon>
        <taxon>Bacillota</taxon>
        <taxon>Bacilli</taxon>
        <taxon>Bacillales</taxon>
        <taxon>Bacillaceae</taxon>
        <taxon>Alkalicoccobacillus</taxon>
    </lineage>
</organism>
<dbReference type="Proteomes" id="UP001418796">
    <property type="component" value="Unassembled WGS sequence"/>
</dbReference>
<evidence type="ECO:0000313" key="1">
    <source>
        <dbReference type="EMBL" id="MEN0643601.1"/>
    </source>
</evidence>
<keyword evidence="2" id="KW-1185">Reference proteome</keyword>
<evidence type="ECO:0000313" key="2">
    <source>
        <dbReference type="Proteomes" id="UP001418796"/>
    </source>
</evidence>
<dbReference type="EMBL" id="JBCITK010000001">
    <property type="protein sequence ID" value="MEN0643601.1"/>
    <property type="molecule type" value="Genomic_DNA"/>
</dbReference>
<name>A0ABU9VL23_9BACI</name>
<protein>
    <recommendedName>
        <fullName evidence="3">YxiJ-like protein</fullName>
    </recommendedName>
</protein>
<reference evidence="1 2" key="1">
    <citation type="submission" date="2024-03" db="EMBL/GenBank/DDBJ databases">
        <title>Bacilli Hybrid Assemblies.</title>
        <authorList>
            <person name="Kovac J."/>
        </authorList>
    </citation>
    <scope>NUCLEOTIDE SEQUENCE [LARGE SCALE GENOMIC DNA]</scope>
    <source>
        <strain evidence="1 2">FSL R7-0666</strain>
    </source>
</reference>
<sequence length="100" mass="11759">MNPSEREAFIIQKYKQEETLMILLYAQWCVNHELDPLMIYEKAYPHQPKNQQLLDAIDQTLPKAEADPVPLSSLLEILSWFEQNELAFYVSEVANHLDLR</sequence>